<protein>
    <submittedName>
        <fullName evidence="1">Type III restriction protein res subunit</fullName>
    </submittedName>
</protein>
<dbReference type="HOGENOM" id="CLU_2599536_0_0_4"/>
<dbReference type="PATRIC" id="fig|946483.4.peg.2255"/>
<accession>U5N9Q5</accession>
<dbReference type="KEGG" id="cbx:Cenrod_2236"/>
<organism evidence="1 2">
    <name type="scientific">Candidatus Symbiobacter mobilis CR</name>
    <dbReference type="NCBI Taxonomy" id="946483"/>
    <lineage>
        <taxon>Bacteria</taxon>
        <taxon>Pseudomonadati</taxon>
        <taxon>Pseudomonadota</taxon>
        <taxon>Betaproteobacteria</taxon>
        <taxon>Burkholderiales</taxon>
        <taxon>Comamonadaceae</taxon>
    </lineage>
</organism>
<dbReference type="Proteomes" id="UP000017184">
    <property type="component" value="Chromosome"/>
</dbReference>
<evidence type="ECO:0000313" key="1">
    <source>
        <dbReference type="EMBL" id="AGX88301.1"/>
    </source>
</evidence>
<reference evidence="1 2" key="1">
    <citation type="journal article" date="2013" name="Genome Biol.">
        <title>Genomic analysis reveals key aspects of prokaryotic symbiosis in the phototrophic consortium "Chlorochromatium aggregatum".</title>
        <authorList>
            <person name="Liu Z."/>
            <person name="Muller J."/>
            <person name="Li T."/>
            <person name="Alvey R.M."/>
            <person name="Vogl K."/>
            <person name="Frigaard N.U."/>
            <person name="Rockwell N.C."/>
            <person name="Boyd E.S."/>
            <person name="Tomsho L.P."/>
            <person name="Schuster S.C."/>
            <person name="Henke P."/>
            <person name="Rohde M."/>
            <person name="Overmann J."/>
            <person name="Bryant D.A."/>
        </authorList>
    </citation>
    <scope>NUCLEOTIDE SEQUENCE [LARGE SCALE GENOMIC DNA]</scope>
    <source>
        <strain evidence="1">CR</strain>
    </source>
</reference>
<dbReference type="OrthoDB" id="9804145at2"/>
<dbReference type="eggNOG" id="COG3587">
    <property type="taxonomic scope" value="Bacteria"/>
</dbReference>
<proteinExistence type="predicted"/>
<dbReference type="RefSeq" id="WP_022775661.1">
    <property type="nucleotide sequence ID" value="NC_022576.1"/>
</dbReference>
<name>U5N9Q5_9BURK</name>
<dbReference type="EMBL" id="CP004885">
    <property type="protein sequence ID" value="AGX88301.1"/>
    <property type="molecule type" value="Genomic_DNA"/>
</dbReference>
<evidence type="ECO:0000313" key="2">
    <source>
        <dbReference type="Proteomes" id="UP000017184"/>
    </source>
</evidence>
<dbReference type="AlphaFoldDB" id="U5N9Q5"/>
<sequence length="79" mass="8593">MKLHFESDLPYQLEAIESVCALFRGQEVCRSVFIVTAQALGDGSQQSLEGKHFTESGGMGIALLASGVKQHDIKQVRSL</sequence>
<keyword evidence="2" id="KW-1185">Reference proteome</keyword>
<gene>
    <name evidence="1" type="ORF">Cenrod_2236</name>
</gene>
<dbReference type="STRING" id="946483.Cenrod_2236"/>